<name>A0A5B7FW64_PORTR</name>
<dbReference type="EMBL" id="VSRR010008731">
    <property type="protein sequence ID" value="MPC49213.1"/>
    <property type="molecule type" value="Genomic_DNA"/>
</dbReference>
<comment type="caution">
    <text evidence="2">The sequence shown here is derived from an EMBL/GenBank/DDBJ whole genome shotgun (WGS) entry which is preliminary data.</text>
</comment>
<feature type="region of interest" description="Disordered" evidence="1">
    <location>
        <begin position="1"/>
        <end position="73"/>
    </location>
</feature>
<reference evidence="2 3" key="1">
    <citation type="submission" date="2019-05" db="EMBL/GenBank/DDBJ databases">
        <title>Another draft genome of Portunus trituberculatus and its Hox gene families provides insights of decapod evolution.</title>
        <authorList>
            <person name="Jeong J.-H."/>
            <person name="Song I."/>
            <person name="Kim S."/>
            <person name="Choi T."/>
            <person name="Kim D."/>
            <person name="Ryu S."/>
            <person name="Kim W."/>
        </authorList>
    </citation>
    <scope>NUCLEOTIDE SEQUENCE [LARGE SCALE GENOMIC DNA]</scope>
    <source>
        <tissue evidence="2">Muscle</tissue>
    </source>
</reference>
<dbReference type="Proteomes" id="UP000324222">
    <property type="component" value="Unassembled WGS sequence"/>
</dbReference>
<protein>
    <submittedName>
        <fullName evidence="2">Uncharacterized protein</fullName>
    </submittedName>
</protein>
<accession>A0A5B7FW64</accession>
<evidence type="ECO:0000313" key="3">
    <source>
        <dbReference type="Proteomes" id="UP000324222"/>
    </source>
</evidence>
<organism evidence="2 3">
    <name type="scientific">Portunus trituberculatus</name>
    <name type="common">Swimming crab</name>
    <name type="synonym">Neptunus trituberculatus</name>
    <dbReference type="NCBI Taxonomy" id="210409"/>
    <lineage>
        <taxon>Eukaryota</taxon>
        <taxon>Metazoa</taxon>
        <taxon>Ecdysozoa</taxon>
        <taxon>Arthropoda</taxon>
        <taxon>Crustacea</taxon>
        <taxon>Multicrustacea</taxon>
        <taxon>Malacostraca</taxon>
        <taxon>Eumalacostraca</taxon>
        <taxon>Eucarida</taxon>
        <taxon>Decapoda</taxon>
        <taxon>Pleocyemata</taxon>
        <taxon>Brachyura</taxon>
        <taxon>Eubrachyura</taxon>
        <taxon>Portunoidea</taxon>
        <taxon>Portunidae</taxon>
        <taxon>Portuninae</taxon>
        <taxon>Portunus</taxon>
    </lineage>
</organism>
<keyword evidence="3" id="KW-1185">Reference proteome</keyword>
<proteinExistence type="predicted"/>
<evidence type="ECO:0000313" key="2">
    <source>
        <dbReference type="EMBL" id="MPC49213.1"/>
    </source>
</evidence>
<evidence type="ECO:0000256" key="1">
    <source>
        <dbReference type="SAM" id="MobiDB-lite"/>
    </source>
</evidence>
<gene>
    <name evidence="2" type="ORF">E2C01_043009</name>
</gene>
<feature type="compositionally biased region" description="Basic and acidic residues" evidence="1">
    <location>
        <begin position="15"/>
        <end position="46"/>
    </location>
</feature>
<sequence length="73" mass="8614">MDLTQRRITSRQRRNTREEENVIRDIPETISRAERTRPERKKEPGKCRASTLASLPPSRRVARRPLGCGRRFL</sequence>
<dbReference type="AlphaFoldDB" id="A0A5B7FW64"/>